<comment type="caution">
    <text evidence="3">The sequence shown here is derived from an EMBL/GenBank/DDBJ whole genome shotgun (WGS) entry which is preliminary data.</text>
</comment>
<dbReference type="PANTHER" id="PTHR42083">
    <property type="entry name" value="MARVEL DOMAIN-CONTAINING PROTEIN"/>
    <property type="match status" value="1"/>
</dbReference>
<dbReference type="PANTHER" id="PTHR42083:SF1">
    <property type="entry name" value="MARVEL DOMAIN-CONTAINING PROTEIN"/>
    <property type="match status" value="1"/>
</dbReference>
<feature type="transmembrane region" description="Helical" evidence="2">
    <location>
        <begin position="68"/>
        <end position="90"/>
    </location>
</feature>
<gene>
    <name evidence="3" type="ORF">TCE0_017f03478</name>
</gene>
<evidence type="ECO:0008006" key="5">
    <source>
        <dbReference type="Google" id="ProtNLM"/>
    </source>
</evidence>
<protein>
    <recommendedName>
        <fullName evidence="5">MARVEL domain-containing protein</fullName>
    </recommendedName>
</protein>
<evidence type="ECO:0000256" key="2">
    <source>
        <dbReference type="SAM" id="Phobius"/>
    </source>
</evidence>
<evidence type="ECO:0000256" key="1">
    <source>
        <dbReference type="SAM" id="MobiDB-lite"/>
    </source>
</evidence>
<feature type="region of interest" description="Disordered" evidence="1">
    <location>
        <begin position="224"/>
        <end position="249"/>
    </location>
</feature>
<proteinExistence type="predicted"/>
<dbReference type="Proteomes" id="UP000053095">
    <property type="component" value="Unassembled WGS sequence"/>
</dbReference>
<keyword evidence="4" id="KW-1185">Reference proteome</keyword>
<keyword evidence="2" id="KW-0472">Membrane</keyword>
<dbReference type="EMBL" id="DF933813">
    <property type="protein sequence ID" value="GAM35274.1"/>
    <property type="molecule type" value="Genomic_DNA"/>
</dbReference>
<feature type="transmembrane region" description="Helical" evidence="2">
    <location>
        <begin position="29"/>
        <end position="47"/>
    </location>
</feature>
<evidence type="ECO:0000313" key="3">
    <source>
        <dbReference type="EMBL" id="GAM35274.1"/>
    </source>
</evidence>
<reference evidence="4" key="1">
    <citation type="journal article" date="2015" name="Genome Announc.">
        <title>Draft genome sequence of Talaromyces cellulolyticus strain Y-94, a source of lignocellulosic biomass-degrading enzymes.</title>
        <authorList>
            <person name="Fujii T."/>
            <person name="Koike H."/>
            <person name="Sawayama S."/>
            <person name="Yano S."/>
            <person name="Inoue H."/>
        </authorList>
    </citation>
    <scope>NUCLEOTIDE SEQUENCE [LARGE SCALE GENOMIC DNA]</scope>
    <source>
        <strain evidence="4">Y-94</strain>
    </source>
</reference>
<accession>A0A6V8H2B7</accession>
<keyword evidence="2" id="KW-0812">Transmembrane</keyword>
<feature type="transmembrane region" description="Helical" evidence="2">
    <location>
        <begin position="96"/>
        <end position="114"/>
    </location>
</feature>
<sequence>MTEIANSTSSSSLFRRLSGPYRFFTVSRVLQALQLIFAVVVAALYGIDLAHSTKIHAHADAEWIHAEFVAAVSAIICLIFSVMTSIHVAWGSILDAAIFVLWLAQVGVFGSIFYPTVRPGYVGSTISVTRMRAAVWIDLVNMVLWLLTSVLRIAWCIHARKHEKSRPSNKARGDSTPFFGFLSRSRDSHLYGDQEYGCLNIDQEAPKGVDTRMSEKTWADTVDVKKSENRRDEGVDTNVSEKMRIEESS</sequence>
<organism evidence="3 4">
    <name type="scientific">Talaromyces pinophilus</name>
    <name type="common">Penicillium pinophilum</name>
    <dbReference type="NCBI Taxonomy" id="128442"/>
    <lineage>
        <taxon>Eukaryota</taxon>
        <taxon>Fungi</taxon>
        <taxon>Dikarya</taxon>
        <taxon>Ascomycota</taxon>
        <taxon>Pezizomycotina</taxon>
        <taxon>Eurotiomycetes</taxon>
        <taxon>Eurotiomycetidae</taxon>
        <taxon>Eurotiales</taxon>
        <taxon>Trichocomaceae</taxon>
        <taxon>Talaromyces</taxon>
        <taxon>Talaromyces sect. Talaromyces</taxon>
    </lineage>
</organism>
<feature type="transmembrane region" description="Helical" evidence="2">
    <location>
        <begin position="135"/>
        <end position="155"/>
    </location>
</feature>
<keyword evidence="2" id="KW-1133">Transmembrane helix</keyword>
<dbReference type="AlphaFoldDB" id="A0A6V8H2B7"/>
<name>A0A6V8H2B7_TALPI</name>
<evidence type="ECO:0000313" key="4">
    <source>
        <dbReference type="Proteomes" id="UP000053095"/>
    </source>
</evidence>